<dbReference type="GO" id="GO:0000307">
    <property type="term" value="C:cyclin-dependent protein kinase holoenzyme complex"/>
    <property type="evidence" value="ECO:0007669"/>
    <property type="project" value="UniProtKB-ARBA"/>
</dbReference>
<dbReference type="PANTHER" id="PTHR15615:SF117">
    <property type="entry name" value="PHO85 CYCLIN PHO80"/>
    <property type="match status" value="1"/>
</dbReference>
<protein>
    <recommendedName>
        <fullName evidence="4">Cyclin</fullName>
    </recommendedName>
</protein>
<evidence type="ECO:0000313" key="3">
    <source>
        <dbReference type="Proteomes" id="UP000002037"/>
    </source>
</evidence>
<dbReference type="InterPro" id="IPR036915">
    <property type="entry name" value="Cyclin-like_sf"/>
</dbReference>
<dbReference type="HOGENOM" id="CLU_034120_1_0_1"/>
<feature type="region of interest" description="Disordered" evidence="1">
    <location>
        <begin position="297"/>
        <end position="396"/>
    </location>
</feature>
<dbReference type="GO" id="GO:0005634">
    <property type="term" value="C:nucleus"/>
    <property type="evidence" value="ECO:0007669"/>
    <property type="project" value="TreeGrafter"/>
</dbReference>
<dbReference type="PANTHER" id="PTHR15615">
    <property type="match status" value="1"/>
</dbReference>
<sequence length="396" mass="45800">MIELDTNNYVKATHLHLKLHINLKGSNDYLLRYLKSPSKKDYLYNQQSKQQQQQQQSHLLKSNRSSTSLSSKLSPTSSKQFASNDKSSRLLPKKQLIDQPQKEESNQIVVPNQSIDCDPEIVIILINRMLTSLIKINDTTTANTPPTRFHSKTPPSIQIFSYLNRLRKFNCLNPTILLTTIYYIDVLSYNYTCFSLNSWTVHRFLLVATMIAQKALEDFFYTNDHYAKVGGVSLQELNCLELDFLQRINWRTIPIHNPNVQQLYYHKLVEMTGKSSASNDDTEYKLTKFIINTEQEHKDQDLSDYEEEEDDEVEDDGFYDSDEDDEEGEDEDDSEDDSDILDPQHTNGFRGDHEMEDADTVASEIPPDIPMYKYDSQGFSIDGTSSPHLKRRYSSD</sequence>
<dbReference type="Pfam" id="PF08613">
    <property type="entry name" value="Cyclin"/>
    <property type="match status" value="1"/>
</dbReference>
<feature type="compositionally biased region" description="Polar residues" evidence="1">
    <location>
        <begin position="377"/>
        <end position="387"/>
    </location>
</feature>
<dbReference type="KEGG" id="ctp:CTRG_05970"/>
<dbReference type="VEuPathDB" id="FungiDB:CTRG_05970"/>
<feature type="compositionally biased region" description="Low complexity" evidence="1">
    <location>
        <begin position="46"/>
        <end position="79"/>
    </location>
</feature>
<dbReference type="Gene3D" id="1.10.472.10">
    <property type="entry name" value="Cyclin-like"/>
    <property type="match status" value="1"/>
</dbReference>
<keyword evidence="3" id="KW-1185">Reference proteome</keyword>
<evidence type="ECO:0000313" key="2">
    <source>
        <dbReference type="EMBL" id="EER30186.1"/>
    </source>
</evidence>
<organism evidence="2 3">
    <name type="scientific">Candida tropicalis (strain ATCC MYA-3404 / T1)</name>
    <name type="common">Yeast</name>
    <dbReference type="NCBI Taxonomy" id="294747"/>
    <lineage>
        <taxon>Eukaryota</taxon>
        <taxon>Fungi</taxon>
        <taxon>Dikarya</taxon>
        <taxon>Ascomycota</taxon>
        <taxon>Saccharomycotina</taxon>
        <taxon>Pichiomycetes</taxon>
        <taxon>Debaryomycetaceae</taxon>
        <taxon>Candida/Lodderomyces clade</taxon>
        <taxon>Candida</taxon>
    </lineage>
</organism>
<evidence type="ECO:0008006" key="4">
    <source>
        <dbReference type="Google" id="ProtNLM"/>
    </source>
</evidence>
<proteinExistence type="predicted"/>
<dbReference type="STRING" id="294747.C5MIS7"/>
<dbReference type="eggNOG" id="KOG1674">
    <property type="taxonomic scope" value="Eukaryota"/>
</dbReference>
<evidence type="ECO:0000256" key="1">
    <source>
        <dbReference type="SAM" id="MobiDB-lite"/>
    </source>
</evidence>
<dbReference type="OrthoDB" id="337735at2759"/>
<reference evidence="2 3" key="1">
    <citation type="journal article" date="2009" name="Nature">
        <title>Evolution of pathogenicity and sexual reproduction in eight Candida genomes.</title>
        <authorList>
            <person name="Butler G."/>
            <person name="Rasmussen M.D."/>
            <person name="Lin M.F."/>
            <person name="Santos M.A."/>
            <person name="Sakthikumar S."/>
            <person name="Munro C.A."/>
            <person name="Rheinbay E."/>
            <person name="Grabherr M."/>
            <person name="Forche A."/>
            <person name="Reedy J.L."/>
            <person name="Agrafioti I."/>
            <person name="Arnaud M.B."/>
            <person name="Bates S."/>
            <person name="Brown A.J."/>
            <person name="Brunke S."/>
            <person name="Costanzo M.C."/>
            <person name="Fitzpatrick D.A."/>
            <person name="de Groot P.W."/>
            <person name="Harris D."/>
            <person name="Hoyer L.L."/>
            <person name="Hube B."/>
            <person name="Klis F.M."/>
            <person name="Kodira C."/>
            <person name="Lennard N."/>
            <person name="Logue M.E."/>
            <person name="Martin R."/>
            <person name="Neiman A.M."/>
            <person name="Nikolaou E."/>
            <person name="Quail M.A."/>
            <person name="Quinn J."/>
            <person name="Santos M.C."/>
            <person name="Schmitzberger F.F."/>
            <person name="Sherlock G."/>
            <person name="Shah P."/>
            <person name="Silverstein K.A."/>
            <person name="Skrzypek M.S."/>
            <person name="Soll D."/>
            <person name="Staggs R."/>
            <person name="Stansfield I."/>
            <person name="Stumpf M.P."/>
            <person name="Sudbery P.E."/>
            <person name="Srikantha T."/>
            <person name="Zeng Q."/>
            <person name="Berman J."/>
            <person name="Berriman M."/>
            <person name="Heitman J."/>
            <person name="Gow N.A."/>
            <person name="Lorenz M.C."/>
            <person name="Birren B.W."/>
            <person name="Kellis M."/>
            <person name="Cuomo C.A."/>
        </authorList>
    </citation>
    <scope>NUCLEOTIDE SEQUENCE [LARGE SCALE GENOMIC DNA]</scope>
    <source>
        <strain evidence="3">ATCC MYA-3404 / T1</strain>
    </source>
</reference>
<dbReference type="SUPFAM" id="SSF47954">
    <property type="entry name" value="Cyclin-like"/>
    <property type="match status" value="1"/>
</dbReference>
<dbReference type="InterPro" id="IPR013922">
    <property type="entry name" value="Cyclin_PHO80-like"/>
</dbReference>
<dbReference type="GO" id="GO:0019901">
    <property type="term" value="F:protein kinase binding"/>
    <property type="evidence" value="ECO:0007669"/>
    <property type="project" value="InterPro"/>
</dbReference>
<dbReference type="CDD" id="cd20558">
    <property type="entry name" value="CYCLIN_ScPCL7-like"/>
    <property type="match status" value="1"/>
</dbReference>
<feature type="compositionally biased region" description="Acidic residues" evidence="1">
    <location>
        <begin position="302"/>
        <end position="340"/>
    </location>
</feature>
<name>C5MIS7_CANTT</name>
<dbReference type="AlphaFoldDB" id="C5MIS7"/>
<gene>
    <name evidence="2" type="ORF">CTRG_05970</name>
</gene>
<feature type="region of interest" description="Disordered" evidence="1">
    <location>
        <begin position="46"/>
        <end position="87"/>
    </location>
</feature>
<dbReference type="RefSeq" id="XP_002546492.1">
    <property type="nucleotide sequence ID" value="XM_002546446.1"/>
</dbReference>
<dbReference type="GeneID" id="8298542"/>
<dbReference type="GO" id="GO:0016538">
    <property type="term" value="F:cyclin-dependent protein serine/threonine kinase regulator activity"/>
    <property type="evidence" value="ECO:0007669"/>
    <property type="project" value="TreeGrafter"/>
</dbReference>
<dbReference type="EMBL" id="GG692405">
    <property type="protein sequence ID" value="EER30186.1"/>
    <property type="molecule type" value="Genomic_DNA"/>
</dbReference>
<dbReference type="Proteomes" id="UP000002037">
    <property type="component" value="Unassembled WGS sequence"/>
</dbReference>
<accession>C5MIS7</accession>